<accession>A0A4D6N1J1</accession>
<evidence type="ECO:0000313" key="2">
    <source>
        <dbReference type="Proteomes" id="UP000501690"/>
    </source>
</evidence>
<reference evidence="1 2" key="1">
    <citation type="submission" date="2019-04" db="EMBL/GenBank/DDBJ databases">
        <title>An improved genome assembly and genetic linkage map for asparagus bean, Vigna unguiculata ssp. sesquipedialis.</title>
        <authorList>
            <person name="Xia Q."/>
            <person name="Zhang R."/>
            <person name="Dong Y."/>
        </authorList>
    </citation>
    <scope>NUCLEOTIDE SEQUENCE [LARGE SCALE GENOMIC DNA]</scope>
    <source>
        <tissue evidence="1">Leaf</tissue>
    </source>
</reference>
<proteinExistence type="predicted"/>
<keyword evidence="2" id="KW-1185">Reference proteome</keyword>
<dbReference type="Proteomes" id="UP000501690">
    <property type="component" value="Linkage Group LG9"/>
</dbReference>
<gene>
    <name evidence="1" type="ORF">DEO72_LG9g1856</name>
</gene>
<evidence type="ECO:0000313" key="1">
    <source>
        <dbReference type="EMBL" id="QCE06842.1"/>
    </source>
</evidence>
<protein>
    <submittedName>
        <fullName evidence="1">Uncharacterized protein</fullName>
    </submittedName>
</protein>
<name>A0A4D6N1J1_VIGUN</name>
<organism evidence="1 2">
    <name type="scientific">Vigna unguiculata</name>
    <name type="common">Cowpea</name>
    <dbReference type="NCBI Taxonomy" id="3917"/>
    <lineage>
        <taxon>Eukaryota</taxon>
        <taxon>Viridiplantae</taxon>
        <taxon>Streptophyta</taxon>
        <taxon>Embryophyta</taxon>
        <taxon>Tracheophyta</taxon>
        <taxon>Spermatophyta</taxon>
        <taxon>Magnoliopsida</taxon>
        <taxon>eudicotyledons</taxon>
        <taxon>Gunneridae</taxon>
        <taxon>Pentapetalae</taxon>
        <taxon>rosids</taxon>
        <taxon>fabids</taxon>
        <taxon>Fabales</taxon>
        <taxon>Fabaceae</taxon>
        <taxon>Papilionoideae</taxon>
        <taxon>50 kb inversion clade</taxon>
        <taxon>NPAAA clade</taxon>
        <taxon>indigoferoid/millettioid clade</taxon>
        <taxon>Phaseoleae</taxon>
        <taxon>Vigna</taxon>
    </lineage>
</organism>
<dbReference type="EMBL" id="CP039353">
    <property type="protein sequence ID" value="QCE06842.1"/>
    <property type="molecule type" value="Genomic_DNA"/>
</dbReference>
<dbReference type="AlphaFoldDB" id="A0A4D6N1J1"/>
<sequence length="125" mass="13861">MSASSRIASHSTRVARRKRLPDRLAGDTCCQAPSASDAIVSTSIAWRTTLIARHNTLQFSIGFVAIGWRSNTTAKRYTNTCVILVFKHLKQGPPLAAKHHRLHLHQHPLLTCTAYTIIAKHKQIG</sequence>